<feature type="transmembrane region" description="Helical" evidence="10">
    <location>
        <begin position="358"/>
        <end position="381"/>
    </location>
</feature>
<dbReference type="GO" id="GO:0006612">
    <property type="term" value="P:protein targeting to membrane"/>
    <property type="evidence" value="ECO:0007669"/>
    <property type="project" value="TreeGrafter"/>
</dbReference>
<comment type="similarity">
    <text evidence="10">Belongs to the DHHC palmitoyltransferase family.</text>
</comment>
<keyword evidence="2 10" id="KW-0808">Transferase</keyword>
<evidence type="ECO:0000256" key="1">
    <source>
        <dbReference type="ARBA" id="ARBA00004141"/>
    </source>
</evidence>
<evidence type="ECO:0000256" key="2">
    <source>
        <dbReference type="ARBA" id="ARBA00022679"/>
    </source>
</evidence>
<dbReference type="GO" id="GO:0005794">
    <property type="term" value="C:Golgi apparatus"/>
    <property type="evidence" value="ECO:0007669"/>
    <property type="project" value="TreeGrafter"/>
</dbReference>
<dbReference type="AlphaFoldDB" id="A0A854QQY8"/>
<gene>
    <name evidence="13" type="ORF">C361_00276</name>
</gene>
<feature type="domain" description="Palmitoyltransferase DHHC" evidence="12">
    <location>
        <begin position="421"/>
        <end position="510"/>
    </location>
</feature>
<dbReference type="GO" id="GO:0019706">
    <property type="term" value="F:protein-cysteine S-palmitoyltransferase activity"/>
    <property type="evidence" value="ECO:0007669"/>
    <property type="project" value="UniProtKB-EC"/>
</dbReference>
<keyword evidence="7" id="KW-0449">Lipoprotein</keyword>
<evidence type="ECO:0000256" key="6">
    <source>
        <dbReference type="ARBA" id="ARBA00023139"/>
    </source>
</evidence>
<evidence type="ECO:0000256" key="3">
    <source>
        <dbReference type="ARBA" id="ARBA00022692"/>
    </source>
</evidence>
<dbReference type="PANTHER" id="PTHR22883:SF488">
    <property type="entry name" value="PALMITOYLTRANSFERASE"/>
    <property type="match status" value="1"/>
</dbReference>
<evidence type="ECO:0000313" key="13">
    <source>
        <dbReference type="EMBL" id="OXG29842.1"/>
    </source>
</evidence>
<evidence type="ECO:0000256" key="11">
    <source>
        <dbReference type="SAM" id="MobiDB-lite"/>
    </source>
</evidence>
<sequence length="617" mass="68004">MATPPIALLNDQLITTISSNADHNSDEQPSSKPALKTQDSLQNTRNFYGAHSDLSSGDSAHHPPSVSRLRDKVVRAQSNSHISALSPRPTSPSSGPLPTTSSQRSPIPLPTPKGFLTPKKPAAAERLEKSKARRLMPSGVSNVGSTFDAKISGNSEVEGNDALRAPSPLEQYSAFEIPRNQGLRTNSTPERPLPLHSTLTAWETGLATAPRNVPPIVASASASQEGWDRSLRHSLTTASSPPKGAPMELSSDNLVRREAGEKPSLRDLKRQSHSRTTFERIRYQNNVSKPNRQRKYMSFENPLSTFILGGHVLIGGDTWYSMALVLAMLLGISGVWLGTTGVWMWLHGTEYGLAKGGGIAATIIFVYLFGMTTTSFVVTAFRDPGIIPRRLDPDPPMAQVDDWWEAYPRELTVQNGRVSVKYCETCETYRPPRCSHCRLCGNCVDGIDHHCSYLHTCVGKRNYFSFIVLLITSVCTTISWYTSITSQRVYRTFTSSYYPPSIFPSYVITIISLSKVRSAIHLGQLLASYWGSSPSYRYCSCCSIISGYCCSILLLLSRSGPTRQNHYSPCLSGQTTPFRALLLYRTSFLLHWRGLNSRAGLMQADGSRKINAKLTPH</sequence>
<dbReference type="PANTHER" id="PTHR22883">
    <property type="entry name" value="ZINC FINGER DHHC DOMAIN CONTAINING PROTEIN"/>
    <property type="match status" value="1"/>
</dbReference>
<name>A0A854QQY8_CRYNE</name>
<dbReference type="InterPro" id="IPR039859">
    <property type="entry name" value="PFA4/ZDH16/20/ERF2-like"/>
</dbReference>
<protein>
    <recommendedName>
        <fullName evidence="10">Palmitoyltransferase</fullName>
        <ecNumber evidence="10">2.3.1.225</ecNumber>
    </recommendedName>
</protein>
<keyword evidence="4 10" id="KW-1133">Transmembrane helix</keyword>
<comment type="caution">
    <text evidence="13">The sequence shown here is derived from an EMBL/GenBank/DDBJ whole genome shotgun (WGS) entry which is preliminary data.</text>
</comment>
<proteinExistence type="inferred from homology"/>
<dbReference type="Proteomes" id="UP000199727">
    <property type="component" value="Unassembled WGS sequence"/>
</dbReference>
<feature type="transmembrane region" description="Helical" evidence="10">
    <location>
        <begin position="463"/>
        <end position="481"/>
    </location>
</feature>
<feature type="region of interest" description="Disordered" evidence="11">
    <location>
        <begin position="17"/>
        <end position="127"/>
    </location>
</feature>
<keyword evidence="5 10" id="KW-0472">Membrane</keyword>
<evidence type="ECO:0000259" key="12">
    <source>
        <dbReference type="Pfam" id="PF01529"/>
    </source>
</evidence>
<evidence type="ECO:0000313" key="14">
    <source>
        <dbReference type="Proteomes" id="UP000199727"/>
    </source>
</evidence>
<evidence type="ECO:0000256" key="10">
    <source>
        <dbReference type="RuleBase" id="RU079119"/>
    </source>
</evidence>
<keyword evidence="6" id="KW-0564">Palmitate</keyword>
<feature type="transmembrane region" description="Helical" evidence="10">
    <location>
        <begin position="535"/>
        <end position="556"/>
    </location>
</feature>
<comment type="subcellular location">
    <subcellularLocation>
        <location evidence="1">Membrane</location>
        <topology evidence="1">Multi-pass membrane protein</topology>
    </subcellularLocation>
</comment>
<reference evidence="13 14" key="1">
    <citation type="submission" date="2017-06" db="EMBL/GenBank/DDBJ databases">
        <title>Global population genomics of the pathogenic fungus Cryptococcus neoformans var. grubii.</title>
        <authorList>
            <person name="Cuomo C."/>
            <person name="Litvintseva A."/>
            <person name="Chen Y."/>
            <person name="Young S."/>
            <person name="Zeng Q."/>
            <person name="Chapman S."/>
            <person name="Gujja S."/>
            <person name="Saif S."/>
            <person name="Birren B."/>
        </authorList>
    </citation>
    <scope>NUCLEOTIDE SEQUENCE [LARGE SCALE GENOMIC DNA]</scope>
    <source>
        <strain evidence="13 14">Tu259-1</strain>
    </source>
</reference>
<feature type="compositionally biased region" description="Polar residues" evidence="11">
    <location>
        <begin position="17"/>
        <end position="46"/>
    </location>
</feature>
<evidence type="ECO:0000256" key="9">
    <source>
        <dbReference type="ARBA" id="ARBA00048048"/>
    </source>
</evidence>
<comment type="domain">
    <text evidence="10">The DHHC domain is required for palmitoyltransferase activity.</text>
</comment>
<feature type="region of interest" description="Disordered" evidence="11">
    <location>
        <begin position="227"/>
        <end position="253"/>
    </location>
</feature>
<dbReference type="EMBL" id="AMKT01000007">
    <property type="protein sequence ID" value="OXG29842.1"/>
    <property type="molecule type" value="Genomic_DNA"/>
</dbReference>
<evidence type="ECO:0000256" key="4">
    <source>
        <dbReference type="ARBA" id="ARBA00022989"/>
    </source>
</evidence>
<feature type="transmembrane region" description="Helical" evidence="10">
    <location>
        <begin position="323"/>
        <end position="346"/>
    </location>
</feature>
<comment type="catalytic activity">
    <reaction evidence="9 10">
        <text>L-cysteinyl-[protein] + hexadecanoyl-CoA = S-hexadecanoyl-L-cysteinyl-[protein] + CoA</text>
        <dbReference type="Rhea" id="RHEA:36683"/>
        <dbReference type="Rhea" id="RHEA-COMP:10131"/>
        <dbReference type="Rhea" id="RHEA-COMP:11032"/>
        <dbReference type="ChEBI" id="CHEBI:29950"/>
        <dbReference type="ChEBI" id="CHEBI:57287"/>
        <dbReference type="ChEBI" id="CHEBI:57379"/>
        <dbReference type="ChEBI" id="CHEBI:74151"/>
        <dbReference type="EC" id="2.3.1.225"/>
    </reaction>
</comment>
<evidence type="ECO:0000256" key="7">
    <source>
        <dbReference type="ARBA" id="ARBA00023288"/>
    </source>
</evidence>
<dbReference type="OrthoDB" id="9909019at2759"/>
<accession>A0A854QQY8</accession>
<dbReference type="Pfam" id="PF01529">
    <property type="entry name" value="DHHC"/>
    <property type="match status" value="1"/>
</dbReference>
<dbReference type="PROSITE" id="PS50216">
    <property type="entry name" value="DHHC"/>
    <property type="match status" value="1"/>
</dbReference>
<dbReference type="GO" id="GO:0005783">
    <property type="term" value="C:endoplasmic reticulum"/>
    <property type="evidence" value="ECO:0007669"/>
    <property type="project" value="TreeGrafter"/>
</dbReference>
<keyword evidence="8 10" id="KW-0012">Acyltransferase</keyword>
<organism evidence="13 14">
    <name type="scientific">Cryptococcus neoformans Tu259-1</name>
    <dbReference type="NCBI Taxonomy" id="1230072"/>
    <lineage>
        <taxon>Eukaryota</taxon>
        <taxon>Fungi</taxon>
        <taxon>Dikarya</taxon>
        <taxon>Basidiomycota</taxon>
        <taxon>Agaricomycotina</taxon>
        <taxon>Tremellomycetes</taxon>
        <taxon>Tremellales</taxon>
        <taxon>Cryptococcaceae</taxon>
        <taxon>Cryptococcus</taxon>
        <taxon>Cryptococcus neoformans species complex</taxon>
    </lineage>
</organism>
<dbReference type="InterPro" id="IPR001594">
    <property type="entry name" value="Palmitoyltrfase_DHHC"/>
</dbReference>
<evidence type="ECO:0000256" key="5">
    <source>
        <dbReference type="ARBA" id="ARBA00023136"/>
    </source>
</evidence>
<dbReference type="EC" id="2.3.1.225" evidence="10"/>
<keyword evidence="3 10" id="KW-0812">Transmembrane</keyword>
<dbReference type="GO" id="GO:0016020">
    <property type="term" value="C:membrane"/>
    <property type="evidence" value="ECO:0007669"/>
    <property type="project" value="UniProtKB-SubCell"/>
</dbReference>
<feature type="compositionally biased region" description="Low complexity" evidence="11">
    <location>
        <begin position="86"/>
        <end position="102"/>
    </location>
</feature>
<evidence type="ECO:0000256" key="8">
    <source>
        <dbReference type="ARBA" id="ARBA00023315"/>
    </source>
</evidence>